<reference evidence="1 3" key="1">
    <citation type="submission" date="2015-10" db="EMBL/GenBank/DDBJ databases">
        <title>The cercosporin biosynthetic gene cluster was horizontally transferred to several fungal lineages and shown to be expanded in Cercospora beticola based on microsynteny with recipient genomes.</title>
        <authorList>
            <person name="De Jonge R."/>
            <person name="Ebert M.K."/>
            <person name="Suttle J.C."/>
            <person name="Jurick Ii W.M."/>
            <person name="Secor G.A."/>
            <person name="Thomma B.P."/>
            <person name="Van De Peer Y."/>
            <person name="Bolton M.D."/>
        </authorList>
    </citation>
    <scope>NUCLEOTIDE SEQUENCE [LARGE SCALE GENOMIC DNA]</scope>
    <source>
        <strain evidence="1 3">09-40</strain>
    </source>
</reference>
<dbReference type="PANTHER" id="PTHR35896:SF3">
    <property type="entry name" value="MAJOR FACILITATOR SUPERFAMILY TRANSPORTER"/>
    <property type="match status" value="1"/>
</dbReference>
<sequence>MNMASFIGKTFAFSKGYAALEHDDNEKYQDISPEDIGLESEAPRTRLARLGGIAKTVFRSPAGRIVTLLALLTLSAPILFKAIAARSQRPLNKCYCGTTIAEAESLGCKFDPMSPAWLPAECRDAELSDAFEQAATNLQAGGAWRYFSDVNMTQPISKEEVGAMADTGDFFFADQHWHSMHCMFMWQKRELALLGKVILEERYDVPLHAEHCTRVLTSKSKGAFSRVLLGGSMDILDEVLARLISQAKDDDIEIPEAEDNEFNEW</sequence>
<dbReference type="OrthoDB" id="3650792at2759"/>
<name>A0A2G5H7H5_CERBT</name>
<reference evidence="2 4" key="2">
    <citation type="submission" date="2023-09" db="EMBL/GenBank/DDBJ databases">
        <title>Complete-Gapless Cercospora beticola genome.</title>
        <authorList>
            <person name="Wyatt N.A."/>
            <person name="Spanner R.E."/>
            <person name="Bolton M.D."/>
        </authorList>
    </citation>
    <scope>NUCLEOTIDE SEQUENCE [LARGE SCALE GENOMIC DNA]</scope>
    <source>
        <strain evidence="2">Cb09-40</strain>
    </source>
</reference>
<dbReference type="PANTHER" id="PTHR35896">
    <property type="entry name" value="IG-LIKE DOMAIN-CONTAINING PROTEIN"/>
    <property type="match status" value="1"/>
</dbReference>
<gene>
    <name evidence="1" type="ORF">CB0940_06812</name>
    <name evidence="2" type="ORF">RHO25_007363</name>
</gene>
<dbReference type="Proteomes" id="UP000230605">
    <property type="component" value="Chromosome 5"/>
</dbReference>
<evidence type="ECO:0000313" key="4">
    <source>
        <dbReference type="Proteomes" id="UP001302367"/>
    </source>
</evidence>
<evidence type="ECO:0000313" key="1">
    <source>
        <dbReference type="EMBL" id="PIA88481.1"/>
    </source>
</evidence>
<organism evidence="1 3">
    <name type="scientific">Cercospora beticola</name>
    <name type="common">Sugarbeet leaf spot fungus</name>
    <dbReference type="NCBI Taxonomy" id="122368"/>
    <lineage>
        <taxon>Eukaryota</taxon>
        <taxon>Fungi</taxon>
        <taxon>Dikarya</taxon>
        <taxon>Ascomycota</taxon>
        <taxon>Pezizomycotina</taxon>
        <taxon>Dothideomycetes</taxon>
        <taxon>Dothideomycetidae</taxon>
        <taxon>Mycosphaerellales</taxon>
        <taxon>Mycosphaerellaceae</taxon>
        <taxon>Cercospora</taxon>
    </lineage>
</organism>
<dbReference type="EMBL" id="CP134188">
    <property type="protein sequence ID" value="WPB02727.1"/>
    <property type="molecule type" value="Genomic_DNA"/>
</dbReference>
<dbReference type="InterPro" id="IPR053008">
    <property type="entry name" value="Phomopsin_biosynth_assoc"/>
</dbReference>
<dbReference type="EMBL" id="LKMD01000108">
    <property type="protein sequence ID" value="PIA88481.1"/>
    <property type="molecule type" value="Genomic_DNA"/>
</dbReference>
<dbReference type="Proteomes" id="UP001302367">
    <property type="component" value="Chromosome 5"/>
</dbReference>
<proteinExistence type="predicted"/>
<keyword evidence="4" id="KW-1185">Reference proteome</keyword>
<dbReference type="AlphaFoldDB" id="A0A2G5H7H5"/>
<protein>
    <submittedName>
        <fullName evidence="1">Uncharacterized protein</fullName>
    </submittedName>
</protein>
<evidence type="ECO:0000313" key="3">
    <source>
        <dbReference type="Proteomes" id="UP000230605"/>
    </source>
</evidence>
<evidence type="ECO:0000313" key="2">
    <source>
        <dbReference type="EMBL" id="WPB02727.1"/>
    </source>
</evidence>
<accession>A0A2G5H7H5</accession>